<feature type="disulfide bond" evidence="7">
    <location>
        <begin position="86"/>
        <end position="96"/>
    </location>
</feature>
<keyword evidence="13" id="KW-1185">Reference proteome</keyword>
<dbReference type="SMART" id="SM00202">
    <property type="entry name" value="SR"/>
    <property type="match status" value="7"/>
</dbReference>
<dbReference type="Proteomes" id="UP000265100">
    <property type="component" value="Chromosome 7"/>
</dbReference>
<keyword evidence="3" id="KW-0732">Signal</keyword>
<evidence type="ECO:0000256" key="3">
    <source>
        <dbReference type="ARBA" id="ARBA00022729"/>
    </source>
</evidence>
<reference evidence="12 13" key="1">
    <citation type="submission" date="2018-05" db="EMBL/GenBank/DDBJ databases">
        <authorList>
            <person name="Datahose"/>
        </authorList>
    </citation>
    <scope>NUCLEOTIDE SEQUENCE</scope>
</reference>
<accession>A0AAX7UHL2</accession>
<feature type="disulfide bond" evidence="7">
    <location>
        <begin position="571"/>
        <end position="581"/>
    </location>
</feature>
<organism evidence="12 13">
    <name type="scientific">Astatotilapia calliptera</name>
    <name type="common">Eastern happy</name>
    <name type="synonym">Chromis callipterus</name>
    <dbReference type="NCBI Taxonomy" id="8154"/>
    <lineage>
        <taxon>Eukaryota</taxon>
        <taxon>Metazoa</taxon>
        <taxon>Chordata</taxon>
        <taxon>Craniata</taxon>
        <taxon>Vertebrata</taxon>
        <taxon>Euteleostomi</taxon>
        <taxon>Actinopterygii</taxon>
        <taxon>Neopterygii</taxon>
        <taxon>Teleostei</taxon>
        <taxon>Neoteleostei</taxon>
        <taxon>Acanthomorphata</taxon>
        <taxon>Ovalentaria</taxon>
        <taxon>Cichlomorphae</taxon>
        <taxon>Cichliformes</taxon>
        <taxon>Cichlidae</taxon>
        <taxon>African cichlids</taxon>
        <taxon>Pseudocrenilabrinae</taxon>
        <taxon>Haplochromini</taxon>
        <taxon>Astatotilapia</taxon>
    </lineage>
</organism>
<dbReference type="GO" id="GO:0004252">
    <property type="term" value="F:serine-type endopeptidase activity"/>
    <property type="evidence" value="ECO:0007669"/>
    <property type="project" value="TreeGrafter"/>
</dbReference>
<feature type="region of interest" description="Disordered" evidence="8">
    <location>
        <begin position="865"/>
        <end position="885"/>
    </location>
</feature>
<dbReference type="InterPro" id="IPR036772">
    <property type="entry name" value="SRCR-like_dom_sf"/>
</dbReference>
<dbReference type="GeneTree" id="ENSGT00940000163299"/>
<dbReference type="InterPro" id="IPR001190">
    <property type="entry name" value="SRCR"/>
</dbReference>
<feature type="domain" description="SRCR" evidence="10">
    <location>
        <begin position="409"/>
        <end position="502"/>
    </location>
</feature>
<name>A0AAX7UHL2_ASTCA</name>
<evidence type="ECO:0000259" key="11">
    <source>
        <dbReference type="PROSITE" id="PS50835"/>
    </source>
</evidence>
<dbReference type="InterPro" id="IPR036179">
    <property type="entry name" value="Ig-like_dom_sf"/>
</dbReference>
<evidence type="ECO:0000256" key="9">
    <source>
        <dbReference type="SAM" id="Phobius"/>
    </source>
</evidence>
<evidence type="ECO:0000256" key="6">
    <source>
        <dbReference type="ARBA" id="ARBA00023180"/>
    </source>
</evidence>
<keyword evidence="6" id="KW-0325">Glycoprotein</keyword>
<dbReference type="PANTHER" id="PTHR48071">
    <property type="entry name" value="SRCR DOMAIN-CONTAINING PROTEIN"/>
    <property type="match status" value="1"/>
</dbReference>
<feature type="disulfide bond" evidence="7">
    <location>
        <begin position="475"/>
        <end position="485"/>
    </location>
</feature>
<dbReference type="PROSITE" id="PS50287">
    <property type="entry name" value="SRCR_2"/>
    <property type="match status" value="7"/>
</dbReference>
<evidence type="ECO:0000313" key="13">
    <source>
        <dbReference type="Proteomes" id="UP000265100"/>
    </source>
</evidence>
<feature type="domain" description="SRCR" evidence="10">
    <location>
        <begin position="503"/>
        <end position="602"/>
    </location>
</feature>
<dbReference type="InterPro" id="IPR013783">
    <property type="entry name" value="Ig-like_fold"/>
</dbReference>
<dbReference type="Gene3D" id="2.60.40.10">
    <property type="entry name" value="Immunoglobulins"/>
    <property type="match status" value="1"/>
</dbReference>
<feature type="domain" description="SRCR" evidence="10">
    <location>
        <begin position="218"/>
        <end position="264"/>
    </location>
</feature>
<dbReference type="PRINTS" id="PR00258">
    <property type="entry name" value="SPERACTRCPTR"/>
</dbReference>
<evidence type="ECO:0000256" key="7">
    <source>
        <dbReference type="PROSITE-ProRule" id="PRU00196"/>
    </source>
</evidence>
<evidence type="ECO:0000259" key="10">
    <source>
        <dbReference type="PROSITE" id="PS50287"/>
    </source>
</evidence>
<evidence type="ECO:0000256" key="1">
    <source>
        <dbReference type="ARBA" id="ARBA00004613"/>
    </source>
</evidence>
<evidence type="ECO:0008006" key="14">
    <source>
        <dbReference type="Google" id="ProtNLM"/>
    </source>
</evidence>
<dbReference type="PANTHER" id="PTHR48071:SF15">
    <property type="entry name" value="SRCR DOMAIN-CONTAINING PROTEIN"/>
    <property type="match status" value="1"/>
</dbReference>
<dbReference type="SUPFAM" id="SSF56487">
    <property type="entry name" value="SRCR-like"/>
    <property type="match status" value="7"/>
</dbReference>
<dbReference type="FunFam" id="3.10.250.10:FF:000013">
    <property type="entry name" value="CD163 molecule like 1"/>
    <property type="match status" value="3"/>
</dbReference>
<feature type="disulfide bond" evidence="7">
    <location>
        <begin position="674"/>
        <end position="684"/>
    </location>
</feature>
<keyword evidence="9" id="KW-1133">Transmembrane helix</keyword>
<dbReference type="GO" id="GO:0005886">
    <property type="term" value="C:plasma membrane"/>
    <property type="evidence" value="ECO:0007669"/>
    <property type="project" value="TreeGrafter"/>
</dbReference>
<feature type="disulfide bond" evidence="7">
    <location>
        <begin position="374"/>
        <end position="384"/>
    </location>
</feature>
<feature type="domain" description="SRCR" evidence="10">
    <location>
        <begin position="18"/>
        <end position="113"/>
    </location>
</feature>
<dbReference type="GO" id="GO:0005615">
    <property type="term" value="C:extracellular space"/>
    <property type="evidence" value="ECO:0007669"/>
    <property type="project" value="TreeGrafter"/>
</dbReference>
<evidence type="ECO:0000256" key="8">
    <source>
        <dbReference type="SAM" id="MobiDB-lite"/>
    </source>
</evidence>
<gene>
    <name evidence="12" type="primary">CD163</name>
</gene>
<dbReference type="PROSITE" id="PS50835">
    <property type="entry name" value="IG_LIKE"/>
    <property type="match status" value="1"/>
</dbReference>
<dbReference type="AlphaFoldDB" id="A0AAX7UHL2"/>
<dbReference type="Gene3D" id="3.10.250.10">
    <property type="entry name" value="SRCR-like domain"/>
    <property type="match status" value="7"/>
</dbReference>
<reference evidence="12" key="3">
    <citation type="submission" date="2025-08" db="UniProtKB">
        <authorList>
            <consortium name="Ensembl"/>
        </authorList>
    </citation>
    <scope>IDENTIFICATION</scope>
</reference>
<evidence type="ECO:0000256" key="2">
    <source>
        <dbReference type="ARBA" id="ARBA00022525"/>
    </source>
</evidence>
<sequence>MILKECTKSTGQKEPGDVRLVGGASHCAGTLEAKHLGEWRPLCASHDSWTLKEAAVFCEYLDCGSAVHVEERHSSYKSAWSISSDCVLSRSPLRECTTSDYTDQILKLTCADSVRLLNGSSLCSGRLEVKSNQSWSSVCEDDFDQQDAEVVCRELGCGPPSVLQGALYGEVEAPVWSKVLHCGGHESALLDCRSSGSARNSCSPGKAVGLTCSESDDVRLVGGPSRCAGTLEAKNLGEWRPGFLSTLKEAALVCQYLDCGSAVSIQTAHSSFKFVWSILSDCFPLRDCTTSDYMNKILNLTCSDSVRLLNGSSLCSGRLEVKSNQSWSSVCEADFDQQDAEVVCRELRCGPPSVLQGALYGEVEAPVWSKEFQCGGHESALLDCRSSGSARNSCSPGKAVGLTCSEPDFRLVGGASRCTGTLEFKHLGEWRPVYGFFWTLKEAAVSCEQLDCGSAVYIEMVDSSRTTGWLISSDCVLSRSPLRDCATSHYTDQILKLTCSDSVRLLNGSSLCSGRLEVKSNQSWSSVCEADFDQQDAEVVCRQLGCGPPSVLQGALYEEVEASVWSKEFQCGGHESALLDCRSSGSARNSCSPGKAVGLTCSDNDVRLVGGPSRCAGTLELKHLAGWRPLCGSHDSWTLKEAAVFCEHLDCGSAVSIEKRRSSRTSAWLITPECVLSTSPLRGCATTDSSYQILKLTCSDFLVQPVISVSSMNGVSKAQQQELRVSRGSNFTISCSIQPQYPGGFFQLTFTSSNTAYNYTQPAVNHSAYFLFPAAKLAHQGNYSCVYHVYAIAHNFSSESRLLSVTVSAPTDFTVLITMLILPLTLLLVITALYFYCQASRGQKSSRQKNTELLDSNQGVCAGEGGTAANKGVQQDLQRAHPTAT</sequence>
<dbReference type="Pfam" id="PF00530">
    <property type="entry name" value="SRCR"/>
    <property type="match status" value="6"/>
</dbReference>
<feature type="domain" description="SRCR" evidence="10">
    <location>
        <begin position="306"/>
        <end position="405"/>
    </location>
</feature>
<reference evidence="12" key="4">
    <citation type="submission" date="2025-09" db="UniProtKB">
        <authorList>
            <consortium name="Ensembl"/>
        </authorList>
    </citation>
    <scope>IDENTIFICATION</scope>
</reference>
<feature type="domain" description="SRCR" evidence="10">
    <location>
        <begin position="114"/>
        <end position="213"/>
    </location>
</feature>
<keyword evidence="9" id="KW-0812">Transmembrane</keyword>
<dbReference type="Ensembl" id="ENSACLT00000085619.1">
    <property type="protein sequence ID" value="ENSACLP00000068849.1"/>
    <property type="gene ID" value="ENSACLG00000009555.2"/>
</dbReference>
<keyword evidence="4" id="KW-0677">Repeat</keyword>
<evidence type="ECO:0000256" key="4">
    <source>
        <dbReference type="ARBA" id="ARBA00022737"/>
    </source>
</evidence>
<dbReference type="InterPro" id="IPR007110">
    <property type="entry name" value="Ig-like_dom"/>
</dbReference>
<feature type="disulfide bond" evidence="7">
    <location>
        <begin position="182"/>
        <end position="192"/>
    </location>
</feature>
<feature type="transmembrane region" description="Helical" evidence="9">
    <location>
        <begin position="813"/>
        <end position="837"/>
    </location>
</feature>
<evidence type="ECO:0000313" key="12">
    <source>
        <dbReference type="Ensembl" id="ENSACLP00000068849.1"/>
    </source>
</evidence>
<protein>
    <recommendedName>
        <fullName evidence="14">Scavenger receptor cysteine-rich type 1 protein M130-like</fullName>
    </recommendedName>
</protein>
<proteinExistence type="predicted"/>
<keyword evidence="9" id="KW-0472">Membrane</keyword>
<comment type="caution">
    <text evidence="7">Lacks conserved residue(s) required for the propagation of feature annotation.</text>
</comment>
<reference evidence="13" key="2">
    <citation type="submission" date="2023-03" db="EMBL/GenBank/DDBJ databases">
        <authorList>
            <consortium name="Wellcome Sanger Institute Data Sharing"/>
        </authorList>
    </citation>
    <scope>NUCLEOTIDE SEQUENCE [LARGE SCALE GENOMIC DNA]</scope>
</reference>
<keyword evidence="2" id="KW-0964">Secreted</keyword>
<dbReference type="GO" id="GO:0031638">
    <property type="term" value="P:zymogen activation"/>
    <property type="evidence" value="ECO:0007669"/>
    <property type="project" value="TreeGrafter"/>
</dbReference>
<feature type="domain" description="SRCR" evidence="10">
    <location>
        <begin position="606"/>
        <end position="712"/>
    </location>
</feature>
<dbReference type="SUPFAM" id="SSF48726">
    <property type="entry name" value="Immunoglobulin"/>
    <property type="match status" value="1"/>
</dbReference>
<comment type="subcellular location">
    <subcellularLocation>
        <location evidence="1">Secreted</location>
    </subcellularLocation>
</comment>
<evidence type="ECO:0000256" key="5">
    <source>
        <dbReference type="ARBA" id="ARBA00023157"/>
    </source>
</evidence>
<feature type="domain" description="Ig-like" evidence="11">
    <location>
        <begin position="705"/>
        <end position="804"/>
    </location>
</feature>
<keyword evidence="5 7" id="KW-1015">Disulfide bond</keyword>